<feature type="domain" description="HTH lysR-type" evidence="5">
    <location>
        <begin position="1"/>
        <end position="58"/>
    </location>
</feature>
<keyword evidence="4" id="KW-0804">Transcription</keyword>
<dbReference type="RefSeq" id="WP_148396774.1">
    <property type="nucleotide sequence ID" value="NZ_JAJAGH010000002.1"/>
</dbReference>
<keyword evidence="7" id="KW-1185">Reference proteome</keyword>
<gene>
    <name evidence="6" type="ORF">OBO34_19105</name>
</gene>
<accession>A0A9J6QY91</accession>
<evidence type="ECO:0000256" key="1">
    <source>
        <dbReference type="ARBA" id="ARBA00009437"/>
    </source>
</evidence>
<dbReference type="Gene3D" id="3.40.190.290">
    <property type="match status" value="1"/>
</dbReference>
<dbReference type="SUPFAM" id="SSF53850">
    <property type="entry name" value="Periplasmic binding protein-like II"/>
    <property type="match status" value="1"/>
</dbReference>
<dbReference type="Pfam" id="PF00126">
    <property type="entry name" value="HTH_1"/>
    <property type="match status" value="1"/>
</dbReference>
<dbReference type="EMBL" id="JAOSHN010000010">
    <property type="protein sequence ID" value="MCU7380424.1"/>
    <property type="molecule type" value="Genomic_DNA"/>
</dbReference>
<reference evidence="6" key="1">
    <citation type="submission" date="2022-09" db="EMBL/GenBank/DDBJ databases">
        <title>Culturomic study of gut microbiota in children with autism spectrum disorder.</title>
        <authorList>
            <person name="Efimov B.A."/>
            <person name="Chaplin A.V."/>
            <person name="Sokolova S.R."/>
            <person name="Pikina A.P."/>
            <person name="Korzhanova M."/>
            <person name="Belova V."/>
            <person name="Korostin D."/>
        </authorList>
    </citation>
    <scope>NUCLEOTIDE SEQUENCE</scope>
    <source>
        <strain evidence="6">ASD5510</strain>
    </source>
</reference>
<protein>
    <submittedName>
        <fullName evidence="6">LysR family transcriptional regulator</fullName>
    </submittedName>
</protein>
<dbReference type="PANTHER" id="PTHR30126">
    <property type="entry name" value="HTH-TYPE TRANSCRIPTIONAL REGULATOR"/>
    <property type="match status" value="1"/>
</dbReference>
<dbReference type="PRINTS" id="PR00039">
    <property type="entry name" value="HTHLYSR"/>
</dbReference>
<dbReference type="FunFam" id="1.10.10.10:FF:000001">
    <property type="entry name" value="LysR family transcriptional regulator"/>
    <property type="match status" value="1"/>
</dbReference>
<name>A0A9J6QY91_9FIRM</name>
<comment type="caution">
    <text evidence="6">The sequence shown here is derived from an EMBL/GenBank/DDBJ whole genome shotgun (WGS) entry which is preliminary data.</text>
</comment>
<keyword evidence="2" id="KW-0805">Transcription regulation</keyword>
<dbReference type="Pfam" id="PF03466">
    <property type="entry name" value="LysR_substrate"/>
    <property type="match status" value="1"/>
</dbReference>
<evidence type="ECO:0000259" key="5">
    <source>
        <dbReference type="PROSITE" id="PS50931"/>
    </source>
</evidence>
<evidence type="ECO:0000256" key="4">
    <source>
        <dbReference type="ARBA" id="ARBA00023163"/>
    </source>
</evidence>
<evidence type="ECO:0000256" key="3">
    <source>
        <dbReference type="ARBA" id="ARBA00023125"/>
    </source>
</evidence>
<evidence type="ECO:0000256" key="2">
    <source>
        <dbReference type="ARBA" id="ARBA00023015"/>
    </source>
</evidence>
<evidence type="ECO:0000313" key="7">
    <source>
        <dbReference type="Proteomes" id="UP001065549"/>
    </source>
</evidence>
<proteinExistence type="inferred from homology"/>
<dbReference type="InterPro" id="IPR036390">
    <property type="entry name" value="WH_DNA-bd_sf"/>
</dbReference>
<keyword evidence="3" id="KW-0238">DNA-binding</keyword>
<dbReference type="Proteomes" id="UP001065549">
    <property type="component" value="Unassembled WGS sequence"/>
</dbReference>
<dbReference type="SUPFAM" id="SSF46785">
    <property type="entry name" value="Winged helix' DNA-binding domain"/>
    <property type="match status" value="1"/>
</dbReference>
<dbReference type="InterPro" id="IPR005119">
    <property type="entry name" value="LysR_subst-bd"/>
</dbReference>
<dbReference type="InterPro" id="IPR000847">
    <property type="entry name" value="LysR_HTH_N"/>
</dbReference>
<dbReference type="PANTHER" id="PTHR30126:SF39">
    <property type="entry name" value="HTH-TYPE TRANSCRIPTIONAL REGULATOR CYSL"/>
    <property type="match status" value="1"/>
</dbReference>
<sequence>MSFRNLEIFAEVCKYMNMSRAAEHLYISQSSVSQAIGELEKQYQVKLFERLSKKLYLTGAGRELLTYVRQILYLNEQIEEKMSDLSSSERLRIGACTTVGFYFMNPLLDRYQALCPQVRTMVEVGNSSQLERKILDAQLDLAFVQDITRAKEVTRESALADRLILICRKDHPLAEKEVEPEALLGQPFVAREAGSGTRRLLEELLASNGAAPEYAWICNSITSMKDAVMHGRGICLLSEYLVEEELKNGELAQIRICGRELRRHFYLICHKNKFKTEGMNRFIDLCRQQSEELEPEA</sequence>
<dbReference type="AlphaFoldDB" id="A0A9J6QY91"/>
<dbReference type="GO" id="GO:0000976">
    <property type="term" value="F:transcription cis-regulatory region binding"/>
    <property type="evidence" value="ECO:0007669"/>
    <property type="project" value="TreeGrafter"/>
</dbReference>
<dbReference type="GO" id="GO:0003700">
    <property type="term" value="F:DNA-binding transcription factor activity"/>
    <property type="evidence" value="ECO:0007669"/>
    <property type="project" value="InterPro"/>
</dbReference>
<organism evidence="6 7">
    <name type="scientific">Hominibacterium faecale</name>
    <dbReference type="NCBI Taxonomy" id="2839743"/>
    <lineage>
        <taxon>Bacteria</taxon>
        <taxon>Bacillati</taxon>
        <taxon>Bacillota</taxon>
        <taxon>Clostridia</taxon>
        <taxon>Peptostreptococcales</taxon>
        <taxon>Anaerovoracaceae</taxon>
        <taxon>Hominibacterium</taxon>
    </lineage>
</organism>
<evidence type="ECO:0000313" key="6">
    <source>
        <dbReference type="EMBL" id="MCU7380424.1"/>
    </source>
</evidence>
<dbReference type="PROSITE" id="PS50931">
    <property type="entry name" value="HTH_LYSR"/>
    <property type="match status" value="1"/>
</dbReference>
<dbReference type="Gene3D" id="1.10.10.10">
    <property type="entry name" value="Winged helix-like DNA-binding domain superfamily/Winged helix DNA-binding domain"/>
    <property type="match status" value="1"/>
</dbReference>
<dbReference type="InterPro" id="IPR036388">
    <property type="entry name" value="WH-like_DNA-bd_sf"/>
</dbReference>
<comment type="similarity">
    <text evidence="1">Belongs to the LysR transcriptional regulatory family.</text>
</comment>